<dbReference type="AlphaFoldDB" id="A0A2N7ICM5"/>
<accession>A0A2N7ICM5</accession>
<keyword evidence="1" id="KW-0812">Transmembrane</keyword>
<keyword evidence="1" id="KW-0472">Membrane</keyword>
<reference evidence="3" key="1">
    <citation type="submission" date="2016-07" db="EMBL/GenBank/DDBJ databases">
        <title>Nontailed viruses are major unrecognized killers of bacteria in the ocean.</title>
        <authorList>
            <person name="Kauffman K."/>
            <person name="Hussain F."/>
            <person name="Yang J."/>
            <person name="Arevalo P."/>
            <person name="Brown J."/>
            <person name="Cutler M."/>
            <person name="Kelly L."/>
            <person name="Polz M.F."/>
        </authorList>
    </citation>
    <scope>NUCLEOTIDE SEQUENCE [LARGE SCALE GENOMIC DNA]</scope>
    <source>
        <strain evidence="3">10N.261.51.B8</strain>
    </source>
</reference>
<proteinExistence type="predicted"/>
<evidence type="ECO:0000256" key="1">
    <source>
        <dbReference type="SAM" id="Phobius"/>
    </source>
</evidence>
<comment type="caution">
    <text evidence="2">The sequence shown here is derived from an EMBL/GenBank/DDBJ whole genome shotgun (WGS) entry which is preliminary data.</text>
</comment>
<dbReference type="RefSeq" id="WP_102578811.1">
    <property type="nucleotide sequence ID" value="NZ_MCYL01000026.1"/>
</dbReference>
<sequence length="237" mass="27229">MKASTVDVLSMLGTWFSGVGAFSAVLYAMNVNRPKLKARVSEIKFSDDGEFSIDVYNLKPVTAHISHVRLVQASLFSRTKLSPSKFSLSTLFVDEPFRQSDRLDIEVQSGGYHRFNYSAKSILDAYCEISDIRSPVGMERMVKAKIAIYLSNGSVCYVPLPKSMYQKLKNVMLLAIYRRVEDLCRTDSTVRFPKDYTAEHKQEICKRMLDEYEAAMRRHSYLELPFGICMKHFWNNE</sequence>
<evidence type="ECO:0000313" key="2">
    <source>
        <dbReference type="EMBL" id="PML54401.1"/>
    </source>
</evidence>
<feature type="transmembrane region" description="Helical" evidence="1">
    <location>
        <begin position="12"/>
        <end position="29"/>
    </location>
</feature>
<organism evidence="2 3">
    <name type="scientific">Vibrio lentus</name>
    <dbReference type="NCBI Taxonomy" id="136468"/>
    <lineage>
        <taxon>Bacteria</taxon>
        <taxon>Pseudomonadati</taxon>
        <taxon>Pseudomonadota</taxon>
        <taxon>Gammaproteobacteria</taxon>
        <taxon>Vibrionales</taxon>
        <taxon>Vibrionaceae</taxon>
        <taxon>Vibrio</taxon>
    </lineage>
</organism>
<name>A0A2N7ICM5_9VIBR</name>
<dbReference type="Proteomes" id="UP000235746">
    <property type="component" value="Unassembled WGS sequence"/>
</dbReference>
<evidence type="ECO:0000313" key="3">
    <source>
        <dbReference type="Proteomes" id="UP000235746"/>
    </source>
</evidence>
<dbReference type="EMBL" id="MCYL01000026">
    <property type="protein sequence ID" value="PML54401.1"/>
    <property type="molecule type" value="Genomic_DNA"/>
</dbReference>
<keyword evidence="1" id="KW-1133">Transmembrane helix</keyword>
<gene>
    <name evidence="2" type="ORF">BCT74_23795</name>
</gene>
<protein>
    <submittedName>
        <fullName evidence="2">Uncharacterized protein</fullName>
    </submittedName>
</protein>